<name>A0A939DD57_9GAMM</name>
<proteinExistence type="predicted"/>
<dbReference type="SUPFAM" id="SSF52540">
    <property type="entry name" value="P-loop containing nucleoside triphosphate hydrolases"/>
    <property type="match status" value="1"/>
</dbReference>
<dbReference type="EMBL" id="JAFKCZ010000003">
    <property type="protein sequence ID" value="MBN7795731.1"/>
    <property type="molecule type" value="Genomic_DNA"/>
</dbReference>
<dbReference type="AlphaFoldDB" id="A0A939DD57"/>
<evidence type="ECO:0000313" key="2">
    <source>
        <dbReference type="EMBL" id="MBN7795731.1"/>
    </source>
</evidence>
<dbReference type="GO" id="GO:0051782">
    <property type="term" value="P:negative regulation of cell division"/>
    <property type="evidence" value="ECO:0007669"/>
    <property type="project" value="InterPro"/>
</dbReference>
<dbReference type="Gene3D" id="3.40.50.300">
    <property type="entry name" value="P-loop containing nucleotide triphosphate hydrolases"/>
    <property type="match status" value="1"/>
</dbReference>
<gene>
    <name evidence="2" type="primary">imuA</name>
    <name evidence="2" type="ORF">JYP50_03960</name>
</gene>
<dbReference type="Proteomes" id="UP000664303">
    <property type="component" value="Unassembled WGS sequence"/>
</dbReference>
<dbReference type="InterPro" id="IPR004596">
    <property type="entry name" value="Cell_div_suppressor_SulA"/>
</dbReference>
<dbReference type="RefSeq" id="WP_206559181.1">
    <property type="nucleotide sequence ID" value="NZ_JAFKCZ010000003.1"/>
</dbReference>
<dbReference type="GO" id="GO:0009432">
    <property type="term" value="P:SOS response"/>
    <property type="evidence" value="ECO:0007669"/>
    <property type="project" value="InterPro"/>
</dbReference>
<evidence type="ECO:0000313" key="3">
    <source>
        <dbReference type="Proteomes" id="UP000664303"/>
    </source>
</evidence>
<accession>A0A939DD57</accession>
<feature type="region of interest" description="Disordered" evidence="1">
    <location>
        <begin position="221"/>
        <end position="255"/>
    </location>
</feature>
<organism evidence="2 3">
    <name type="scientific">Parahaliea mediterranea</name>
    <dbReference type="NCBI Taxonomy" id="651086"/>
    <lineage>
        <taxon>Bacteria</taxon>
        <taxon>Pseudomonadati</taxon>
        <taxon>Pseudomonadota</taxon>
        <taxon>Gammaproteobacteria</taxon>
        <taxon>Cellvibrionales</taxon>
        <taxon>Halieaceae</taxon>
        <taxon>Parahaliea</taxon>
    </lineage>
</organism>
<sequence length="255" mass="27632">MNPVNSAFGHAALRQGSFHANPFPVPGARRQRERHYLPAGLATGFRALDTVLGHGGWPPGGCIEVLSDSCGLGPLGLFLPAMAALSARDRWQAFIAPPHTPYRALLEARGIDTGRVLQVHPRNREAQLWSTEQALRKGTCSIVFSWLGAGNYHYRELRRLQAAAVEGNCLAVLFRANAAAGAITPSDLRLKMRAYRTLHILQQREGSQGLDVYLSPAEDNPQHPQLWELPTNEQAGLSGAPQASAVRTRPVAGTA</sequence>
<dbReference type="NCBIfam" id="NF033429">
    <property type="entry name" value="ImuA_translesion"/>
    <property type="match status" value="1"/>
</dbReference>
<comment type="caution">
    <text evidence="2">The sequence shown here is derived from an EMBL/GenBank/DDBJ whole genome shotgun (WGS) entry which is preliminary data.</text>
</comment>
<dbReference type="InterPro" id="IPR047610">
    <property type="entry name" value="ImuA_translesion"/>
</dbReference>
<evidence type="ECO:0000256" key="1">
    <source>
        <dbReference type="SAM" id="MobiDB-lite"/>
    </source>
</evidence>
<protein>
    <submittedName>
        <fullName evidence="2">Translesion DNA synthesis-associated protein ImuA</fullName>
    </submittedName>
</protein>
<dbReference type="InterPro" id="IPR027417">
    <property type="entry name" value="P-loop_NTPase"/>
</dbReference>
<keyword evidence="3" id="KW-1185">Reference proteome</keyword>
<reference evidence="2" key="1">
    <citation type="submission" date="2021-02" db="EMBL/GenBank/DDBJ databases">
        <title>PHA producing bacteria isolated from coastal sediment in Guangdong, Shenzhen.</title>
        <authorList>
            <person name="Zheng W."/>
            <person name="Yu S."/>
            <person name="Huang Y."/>
        </authorList>
    </citation>
    <scope>NUCLEOTIDE SEQUENCE</scope>
    <source>
        <strain evidence="2">TN14-10</strain>
    </source>
</reference>
<dbReference type="Pfam" id="PF03846">
    <property type="entry name" value="SulA"/>
    <property type="match status" value="1"/>
</dbReference>